<keyword evidence="4" id="KW-1185">Reference proteome</keyword>
<evidence type="ECO:0000313" key="4">
    <source>
        <dbReference type="Proteomes" id="UP000027195"/>
    </source>
</evidence>
<dbReference type="SMART" id="SM00367">
    <property type="entry name" value="LRR_CC"/>
    <property type="match status" value="9"/>
</dbReference>
<evidence type="ECO:0000259" key="2">
    <source>
        <dbReference type="Pfam" id="PF12937"/>
    </source>
</evidence>
<dbReference type="InterPro" id="IPR001810">
    <property type="entry name" value="F-box_dom"/>
</dbReference>
<dbReference type="OrthoDB" id="550575at2759"/>
<dbReference type="GO" id="GO:0031146">
    <property type="term" value="P:SCF-dependent proteasomal ubiquitin-dependent protein catabolic process"/>
    <property type="evidence" value="ECO:0007669"/>
    <property type="project" value="TreeGrafter"/>
</dbReference>
<feature type="domain" description="F-box" evidence="2">
    <location>
        <begin position="37"/>
        <end position="110"/>
    </location>
</feature>
<protein>
    <recommendedName>
        <fullName evidence="2">F-box domain-containing protein</fullName>
    </recommendedName>
</protein>
<sequence length="640" mass="70091">MYPAYPYNNPITVSPPRTLEPEISLEPEIALLNHFDNRLPRELKLGIFSTLVDSYEIEHARDIREGRWTTARAGKEKWVGRDAGLKELVKISRVSRAWQCLAFDGQLWSTVQSPRAFPSDLLARISLNAGPFVRVLDLSGCSRVNSAVLLQMTYNFSVHPDPVPVGHGKQVIPADYTNLTTINLQGCSITTYALHQLLTRSPCLKTLCLRGLGAVTNATCELLSDCCAKLVKLDLGRCANMDAGGVLRLAKASQEHGKKPLRELRISGLKRVSDTIMSALARGFPDLEVLDLAGCKDLTNASLKEFVAWSDGDFPVADRLTLTSREMGLDPGDPTKYHKRATKIRHLSISSCSLLTDMACTYLAHSLPLLEIFEFAGLGNAIQDEGLVRLLNTTPMIRKIDLEDAADITDAVLEILTPLPQPEVRRGGVVVPPLPQPGHALESLVVSYANNLTVDALTSLIRACPRLRTLEVDNTQVSDAVVREFVKQCRTRGTADAGISAIDCRGISRGVCTELKDRTRPRRGWRGWDAKKLFYVDAADETKVEQGQDECEPAKVLFKSFFSWQAVDTTLAARAKVRKALASRRDSAGAEGGAGAGSREGGSRSRWLSPFSSRRSSGSNTPASEVPSPWEEDGRGCIVM</sequence>
<proteinExistence type="predicted"/>
<feature type="region of interest" description="Disordered" evidence="1">
    <location>
        <begin position="583"/>
        <end position="640"/>
    </location>
</feature>
<dbReference type="PANTHER" id="PTHR13318:SF190">
    <property type="entry name" value="PARTNER OF PAIRED, ISOFORM B"/>
    <property type="match status" value="1"/>
</dbReference>
<dbReference type="Proteomes" id="UP000027195">
    <property type="component" value="Unassembled WGS sequence"/>
</dbReference>
<organism evidence="3 4">
    <name type="scientific">Botryobasidium botryosum (strain FD-172 SS1)</name>
    <dbReference type="NCBI Taxonomy" id="930990"/>
    <lineage>
        <taxon>Eukaryota</taxon>
        <taxon>Fungi</taxon>
        <taxon>Dikarya</taxon>
        <taxon>Basidiomycota</taxon>
        <taxon>Agaricomycotina</taxon>
        <taxon>Agaricomycetes</taxon>
        <taxon>Cantharellales</taxon>
        <taxon>Botryobasidiaceae</taxon>
        <taxon>Botryobasidium</taxon>
    </lineage>
</organism>
<name>A0A067MSG9_BOTB1</name>
<dbReference type="SUPFAM" id="SSF52047">
    <property type="entry name" value="RNI-like"/>
    <property type="match status" value="1"/>
</dbReference>
<evidence type="ECO:0000256" key="1">
    <source>
        <dbReference type="SAM" id="MobiDB-lite"/>
    </source>
</evidence>
<feature type="compositionally biased region" description="Low complexity" evidence="1">
    <location>
        <begin position="604"/>
        <end position="619"/>
    </location>
</feature>
<dbReference type="PANTHER" id="PTHR13318">
    <property type="entry name" value="PARTNER OF PAIRED, ISOFORM B-RELATED"/>
    <property type="match status" value="1"/>
</dbReference>
<dbReference type="STRING" id="930990.A0A067MSG9"/>
<dbReference type="InParanoid" id="A0A067MSG9"/>
<gene>
    <name evidence="3" type="ORF">BOTBODRAFT_109910</name>
</gene>
<feature type="compositionally biased region" description="Gly residues" evidence="1">
    <location>
        <begin position="590"/>
        <end position="600"/>
    </location>
</feature>
<dbReference type="EMBL" id="KL198037">
    <property type="protein sequence ID" value="KDQ14521.1"/>
    <property type="molecule type" value="Genomic_DNA"/>
</dbReference>
<accession>A0A067MSG9</accession>
<dbReference type="InterPro" id="IPR032675">
    <property type="entry name" value="LRR_dom_sf"/>
</dbReference>
<evidence type="ECO:0000313" key="3">
    <source>
        <dbReference type="EMBL" id="KDQ14521.1"/>
    </source>
</evidence>
<dbReference type="AlphaFoldDB" id="A0A067MSG9"/>
<dbReference type="HOGENOM" id="CLU_008641_1_0_1"/>
<dbReference type="Pfam" id="PF12937">
    <property type="entry name" value="F-box-like"/>
    <property type="match status" value="1"/>
</dbReference>
<dbReference type="GO" id="GO:0019005">
    <property type="term" value="C:SCF ubiquitin ligase complex"/>
    <property type="evidence" value="ECO:0007669"/>
    <property type="project" value="TreeGrafter"/>
</dbReference>
<reference evidence="4" key="1">
    <citation type="journal article" date="2014" name="Proc. Natl. Acad. Sci. U.S.A.">
        <title>Extensive sampling of basidiomycete genomes demonstrates inadequacy of the white-rot/brown-rot paradigm for wood decay fungi.</title>
        <authorList>
            <person name="Riley R."/>
            <person name="Salamov A.A."/>
            <person name="Brown D.W."/>
            <person name="Nagy L.G."/>
            <person name="Floudas D."/>
            <person name="Held B.W."/>
            <person name="Levasseur A."/>
            <person name="Lombard V."/>
            <person name="Morin E."/>
            <person name="Otillar R."/>
            <person name="Lindquist E.A."/>
            <person name="Sun H."/>
            <person name="LaButti K.M."/>
            <person name="Schmutz J."/>
            <person name="Jabbour D."/>
            <person name="Luo H."/>
            <person name="Baker S.E."/>
            <person name="Pisabarro A.G."/>
            <person name="Walton J.D."/>
            <person name="Blanchette R.A."/>
            <person name="Henrissat B."/>
            <person name="Martin F."/>
            <person name="Cullen D."/>
            <person name="Hibbett D.S."/>
            <person name="Grigoriev I.V."/>
        </authorList>
    </citation>
    <scope>NUCLEOTIDE SEQUENCE [LARGE SCALE GENOMIC DNA]</scope>
    <source>
        <strain evidence="4">FD-172 SS1</strain>
    </source>
</reference>
<dbReference type="Gene3D" id="3.80.10.10">
    <property type="entry name" value="Ribonuclease Inhibitor"/>
    <property type="match status" value="2"/>
</dbReference>
<dbReference type="InterPro" id="IPR006553">
    <property type="entry name" value="Leu-rich_rpt_Cys-con_subtyp"/>
</dbReference>